<dbReference type="GO" id="GO:0000166">
    <property type="term" value="F:nucleotide binding"/>
    <property type="evidence" value="ECO:0007669"/>
    <property type="project" value="UniProtKB-KW"/>
</dbReference>
<dbReference type="AlphaFoldDB" id="K9YJB9"/>
<dbReference type="Gene3D" id="3.30.70.2220">
    <property type="entry name" value="CRISPR-Cas system, Cmr2 subunit, D1 domain, cysteine cluster"/>
    <property type="match status" value="1"/>
</dbReference>
<dbReference type="GO" id="GO:0051607">
    <property type="term" value="P:defense response to virus"/>
    <property type="evidence" value="ECO:0007669"/>
    <property type="project" value="UniProtKB-KW"/>
</dbReference>
<organism evidence="4 5">
    <name type="scientific">Cyanobacterium stanieri (strain ATCC 29140 / PCC 7202)</name>
    <dbReference type="NCBI Taxonomy" id="292563"/>
    <lineage>
        <taxon>Bacteria</taxon>
        <taxon>Bacillati</taxon>
        <taxon>Cyanobacteriota</taxon>
        <taxon>Cyanophyceae</taxon>
        <taxon>Oscillatoriophycideae</taxon>
        <taxon>Chroococcales</taxon>
        <taxon>Geminocystaceae</taxon>
        <taxon>Cyanobacterium</taxon>
    </lineage>
</organism>
<gene>
    <name evidence="4" type="ordered locus">Cyast_1082</name>
</gene>
<dbReference type="PROSITE" id="PS50887">
    <property type="entry name" value="GGDEF"/>
    <property type="match status" value="1"/>
</dbReference>
<dbReference type="eggNOG" id="COG1353">
    <property type="taxonomic scope" value="Bacteria"/>
</dbReference>
<dbReference type="InterPro" id="IPR038242">
    <property type="entry name" value="Cmr2_N"/>
</dbReference>
<dbReference type="STRING" id="292563.Cyast_1082"/>
<keyword evidence="2" id="KW-0051">Antiviral defense</keyword>
<dbReference type="InterPro" id="IPR054767">
    <property type="entry name" value="Cas10-Cmr2_palm2"/>
</dbReference>
<dbReference type="KEGG" id="csn:Cyast_1082"/>
<evidence type="ECO:0000259" key="3">
    <source>
        <dbReference type="PROSITE" id="PS50887"/>
    </source>
</evidence>
<protein>
    <submittedName>
        <fullName evidence="4">CRISPR-associated protein, Cmr2 family</fullName>
    </submittedName>
</protein>
<dbReference type="InterPro" id="IPR043128">
    <property type="entry name" value="Rev_trsase/Diguanyl_cyclase"/>
</dbReference>
<dbReference type="SUPFAM" id="SSF55073">
    <property type="entry name" value="Nucleotide cyclase"/>
    <property type="match status" value="1"/>
</dbReference>
<dbReference type="EMBL" id="CP003940">
    <property type="protein sequence ID" value="AFZ47051.1"/>
    <property type="molecule type" value="Genomic_DNA"/>
</dbReference>
<name>K9YJB9_CYASC</name>
<dbReference type="InterPro" id="IPR029787">
    <property type="entry name" value="Nucleotide_cyclase"/>
</dbReference>
<dbReference type="HOGENOM" id="CLU_025857_0_0_3"/>
<keyword evidence="5" id="KW-1185">Reference proteome</keyword>
<dbReference type="PATRIC" id="fig|292563.3.peg.1133"/>
<dbReference type="BioCyc" id="CSTA292563:G1353-1092-MONOMER"/>
<dbReference type="InterPro" id="IPR024615">
    <property type="entry name" value="CRISPR-assoc_Cmr2_N"/>
</dbReference>
<evidence type="ECO:0000256" key="1">
    <source>
        <dbReference type="ARBA" id="ARBA00022741"/>
    </source>
</evidence>
<keyword evidence="1" id="KW-0547">Nucleotide-binding</keyword>
<evidence type="ECO:0000256" key="2">
    <source>
        <dbReference type="ARBA" id="ARBA00023118"/>
    </source>
</evidence>
<dbReference type="Proteomes" id="UP000010483">
    <property type="component" value="Chromosome"/>
</dbReference>
<sequence length="517" mass="59363">MVVYTAITFSPVQGFIEKSRKLRDLYGASLILSYLSKKIVDGAKDNQCEVISPGLPKLAKGMPNRILIKGDFPQELVKETLFNSWKKVLWECKAWIESHVSDVVYTWDRDWEMWATHTWEFFWGQGDSITSAIEDLESNKLSRDWVGINWIGESSSLTGTDAIAFNRLGSGHRNPKTLNKAQDKQRIDDFYKKLSAVLENSTEEATEGKVLDLNERLSIPELVKRLITLPNTGIPQKFPKEDLPFPEKFSELSRKPDPQNNITGQWTGWFMGDGDKVGDHLQELLAKPDGEKEIEKFSHAMRKWGDNLSNNFPRDLGRIIYAGGDDFLGVIYSKKKNVDDSQELKKKALQWLSNLKEEWQKHDQDITLSVGFVWVAGSVPQRDVLQHCREAEKVSKNKGRNRVTLRIVFNSGQYVEWTVPWDDLGLLSAYEDRDKQENWAHIYNDLAQLKARHGISFNPSLKSEKDVSLSKALLDIYFQNKGDYLFTKREKIVGDKDLNNFNIWVNNLIEVGWQLCG</sequence>
<dbReference type="Pfam" id="PF22335">
    <property type="entry name" value="Cas10-Cmr2_palm2"/>
    <property type="match status" value="1"/>
</dbReference>
<proteinExistence type="predicted"/>
<dbReference type="InterPro" id="IPR000160">
    <property type="entry name" value="GGDEF_dom"/>
</dbReference>
<feature type="domain" description="GGDEF" evidence="3">
    <location>
        <begin position="279"/>
        <end position="408"/>
    </location>
</feature>
<evidence type="ECO:0000313" key="5">
    <source>
        <dbReference type="Proteomes" id="UP000010483"/>
    </source>
</evidence>
<reference evidence="5" key="1">
    <citation type="journal article" date="2013" name="Proc. Natl. Acad. Sci. U.S.A.">
        <title>Improving the coverage of the cyanobacterial phylum using diversity-driven genome sequencing.</title>
        <authorList>
            <person name="Shih P.M."/>
            <person name="Wu D."/>
            <person name="Latifi A."/>
            <person name="Axen S.D."/>
            <person name="Fewer D.P."/>
            <person name="Talla E."/>
            <person name="Calteau A."/>
            <person name="Cai F."/>
            <person name="Tandeau de Marsac N."/>
            <person name="Rippka R."/>
            <person name="Herdman M."/>
            <person name="Sivonen K."/>
            <person name="Coursin T."/>
            <person name="Laurent T."/>
            <person name="Goodwin L."/>
            <person name="Nolan M."/>
            <person name="Davenport K.W."/>
            <person name="Han C.S."/>
            <person name="Rubin E.M."/>
            <person name="Eisen J.A."/>
            <person name="Woyke T."/>
            <person name="Gugger M."/>
            <person name="Kerfeld C.A."/>
        </authorList>
    </citation>
    <scope>NUCLEOTIDE SEQUENCE [LARGE SCALE GENOMIC DNA]</scope>
    <source>
        <strain evidence="5">ATCC 29140 / PCC 7202</strain>
    </source>
</reference>
<evidence type="ECO:0000313" key="4">
    <source>
        <dbReference type="EMBL" id="AFZ47051.1"/>
    </source>
</evidence>
<dbReference type="Gene3D" id="3.30.70.270">
    <property type="match status" value="1"/>
</dbReference>
<dbReference type="Pfam" id="PF12469">
    <property type="entry name" value="Cmr2_N"/>
    <property type="match status" value="1"/>
</dbReference>
<accession>K9YJB9</accession>